<keyword evidence="2" id="KW-1185">Reference proteome</keyword>
<sequence length="102" mass="10697">MPCPAPILLAIPIVFDGSKARMMVRFRGIPNADASSVNHPSADKNLSGLSSGELGAWLLLGSIVCHPSEDVGYIGSMLCSEESSVLAIHSGILVALIYCDKL</sequence>
<name>A0ACB8BKM9_9AGAM</name>
<evidence type="ECO:0000313" key="2">
    <source>
        <dbReference type="Proteomes" id="UP000790709"/>
    </source>
</evidence>
<gene>
    <name evidence="1" type="ORF">BV22DRAFT_363787</name>
</gene>
<protein>
    <submittedName>
        <fullName evidence="1">Uncharacterized protein</fullName>
    </submittedName>
</protein>
<organism evidence="1 2">
    <name type="scientific">Leucogyrophana mollusca</name>
    <dbReference type="NCBI Taxonomy" id="85980"/>
    <lineage>
        <taxon>Eukaryota</taxon>
        <taxon>Fungi</taxon>
        <taxon>Dikarya</taxon>
        <taxon>Basidiomycota</taxon>
        <taxon>Agaricomycotina</taxon>
        <taxon>Agaricomycetes</taxon>
        <taxon>Agaricomycetidae</taxon>
        <taxon>Boletales</taxon>
        <taxon>Boletales incertae sedis</taxon>
        <taxon>Leucogyrophana</taxon>
    </lineage>
</organism>
<reference evidence="1" key="1">
    <citation type="journal article" date="2021" name="New Phytol.">
        <title>Evolutionary innovations through gain and loss of genes in the ectomycorrhizal Boletales.</title>
        <authorList>
            <person name="Wu G."/>
            <person name="Miyauchi S."/>
            <person name="Morin E."/>
            <person name="Kuo A."/>
            <person name="Drula E."/>
            <person name="Varga T."/>
            <person name="Kohler A."/>
            <person name="Feng B."/>
            <person name="Cao Y."/>
            <person name="Lipzen A."/>
            <person name="Daum C."/>
            <person name="Hundley H."/>
            <person name="Pangilinan J."/>
            <person name="Johnson J."/>
            <person name="Barry K."/>
            <person name="LaButti K."/>
            <person name="Ng V."/>
            <person name="Ahrendt S."/>
            <person name="Min B."/>
            <person name="Choi I.G."/>
            <person name="Park H."/>
            <person name="Plett J.M."/>
            <person name="Magnuson J."/>
            <person name="Spatafora J.W."/>
            <person name="Nagy L.G."/>
            <person name="Henrissat B."/>
            <person name="Grigoriev I.V."/>
            <person name="Yang Z.L."/>
            <person name="Xu J."/>
            <person name="Martin F.M."/>
        </authorList>
    </citation>
    <scope>NUCLEOTIDE SEQUENCE</scope>
    <source>
        <strain evidence="1">KUC20120723A-06</strain>
    </source>
</reference>
<accession>A0ACB8BKM9</accession>
<comment type="caution">
    <text evidence="1">The sequence shown here is derived from an EMBL/GenBank/DDBJ whole genome shotgun (WGS) entry which is preliminary data.</text>
</comment>
<evidence type="ECO:0000313" key="1">
    <source>
        <dbReference type="EMBL" id="KAH7926380.1"/>
    </source>
</evidence>
<dbReference type="Proteomes" id="UP000790709">
    <property type="component" value="Unassembled WGS sequence"/>
</dbReference>
<dbReference type="EMBL" id="MU266384">
    <property type="protein sequence ID" value="KAH7926380.1"/>
    <property type="molecule type" value="Genomic_DNA"/>
</dbReference>
<proteinExistence type="predicted"/>